<sequence>MVVLWSEEAKKNILIQLTVQQKPEEGRVPNITTFCMTSEKDGRNGCSQSRSAVEDPKPSQYGDCSQEEEMGSDLATTADPAMGLMVLVTI</sequence>
<evidence type="ECO:0000313" key="3">
    <source>
        <dbReference type="Proteomes" id="UP001148018"/>
    </source>
</evidence>
<dbReference type="Proteomes" id="UP001148018">
    <property type="component" value="Unassembled WGS sequence"/>
</dbReference>
<comment type="caution">
    <text evidence="2">The sequence shown here is derived from an EMBL/GenBank/DDBJ whole genome shotgun (WGS) entry which is preliminary data.</text>
</comment>
<dbReference type="AlphaFoldDB" id="A0A9Q0EXJ2"/>
<reference evidence="2" key="1">
    <citation type="submission" date="2022-07" db="EMBL/GenBank/DDBJ databases">
        <title>Chromosome-level genome of Muraenolepis orangiensis.</title>
        <authorList>
            <person name="Kim J."/>
        </authorList>
    </citation>
    <scope>NUCLEOTIDE SEQUENCE</scope>
    <source>
        <strain evidence="2">KU_S4_2022</strain>
        <tissue evidence="2">Muscle</tissue>
    </source>
</reference>
<protein>
    <submittedName>
        <fullName evidence="2">Uncharacterized protein</fullName>
    </submittedName>
</protein>
<name>A0A9Q0EXJ2_9TELE</name>
<dbReference type="EMBL" id="JANIIK010000034">
    <property type="protein sequence ID" value="KAJ3615270.1"/>
    <property type="molecule type" value="Genomic_DNA"/>
</dbReference>
<gene>
    <name evidence="2" type="ORF">NHX12_018838</name>
</gene>
<accession>A0A9Q0EXJ2</accession>
<organism evidence="2 3">
    <name type="scientific">Muraenolepis orangiensis</name>
    <name type="common">Patagonian moray cod</name>
    <dbReference type="NCBI Taxonomy" id="630683"/>
    <lineage>
        <taxon>Eukaryota</taxon>
        <taxon>Metazoa</taxon>
        <taxon>Chordata</taxon>
        <taxon>Craniata</taxon>
        <taxon>Vertebrata</taxon>
        <taxon>Euteleostomi</taxon>
        <taxon>Actinopterygii</taxon>
        <taxon>Neopterygii</taxon>
        <taxon>Teleostei</taxon>
        <taxon>Neoteleostei</taxon>
        <taxon>Acanthomorphata</taxon>
        <taxon>Zeiogadaria</taxon>
        <taxon>Gadariae</taxon>
        <taxon>Gadiformes</taxon>
        <taxon>Muraenolepidoidei</taxon>
        <taxon>Muraenolepididae</taxon>
        <taxon>Muraenolepis</taxon>
    </lineage>
</organism>
<feature type="region of interest" description="Disordered" evidence="1">
    <location>
        <begin position="39"/>
        <end position="77"/>
    </location>
</feature>
<keyword evidence="3" id="KW-1185">Reference proteome</keyword>
<evidence type="ECO:0000256" key="1">
    <source>
        <dbReference type="SAM" id="MobiDB-lite"/>
    </source>
</evidence>
<evidence type="ECO:0000313" key="2">
    <source>
        <dbReference type="EMBL" id="KAJ3615270.1"/>
    </source>
</evidence>
<proteinExistence type="predicted"/>